<dbReference type="NCBIfam" id="TIGR00151">
    <property type="entry name" value="ispF"/>
    <property type="match status" value="1"/>
</dbReference>
<name>A0ABS6FAU0_9FIRM</name>
<keyword evidence="1 2" id="KW-0456">Lyase</keyword>
<comment type="similarity">
    <text evidence="1 2">Belongs to the IspF family.</text>
</comment>
<comment type="pathway">
    <text evidence="1">Isoprenoid biosynthesis; isopentenyl diphosphate biosynthesis via DXP pathway; isopentenyl diphosphate from 1-deoxy-D-xylulose 5-phosphate: step 4/6.</text>
</comment>
<dbReference type="InterPro" id="IPR020555">
    <property type="entry name" value="MECDP_synthase_CS"/>
</dbReference>
<feature type="domain" description="2-C-methyl-D-erythritol 2,4-cyclodiphosphate synthase" evidence="3">
    <location>
        <begin position="4"/>
        <end position="157"/>
    </location>
</feature>
<dbReference type="GO" id="GO:0008685">
    <property type="term" value="F:2-C-methyl-D-erythritol 2,4-cyclodiphosphate synthase activity"/>
    <property type="evidence" value="ECO:0007669"/>
    <property type="project" value="UniProtKB-EC"/>
</dbReference>
<keyword evidence="1 2" id="KW-0414">Isoprene biosynthesis</keyword>
<dbReference type="PROSITE" id="PS01350">
    <property type="entry name" value="ISPF"/>
    <property type="match status" value="1"/>
</dbReference>
<dbReference type="PANTHER" id="PTHR43181">
    <property type="entry name" value="2-C-METHYL-D-ERYTHRITOL 2,4-CYCLODIPHOSPHATE SYNTHASE, CHLOROPLASTIC"/>
    <property type="match status" value="1"/>
</dbReference>
<keyword evidence="5" id="KW-1185">Reference proteome</keyword>
<organism evidence="4 5">
    <name type="scientific">Dysosmobacter acutus</name>
    <dbReference type="NCBI Taxonomy" id="2841504"/>
    <lineage>
        <taxon>Bacteria</taxon>
        <taxon>Bacillati</taxon>
        <taxon>Bacillota</taxon>
        <taxon>Clostridia</taxon>
        <taxon>Eubacteriales</taxon>
        <taxon>Oscillospiraceae</taxon>
        <taxon>Dysosmobacter</taxon>
    </lineage>
</organism>
<feature type="binding site" evidence="1">
    <location>
        <begin position="11"/>
        <end position="13"/>
    </location>
    <ligand>
        <name>4-CDP-2-C-methyl-D-erythritol 2-phosphate</name>
        <dbReference type="ChEBI" id="CHEBI:57919"/>
    </ligand>
</feature>
<dbReference type="Proteomes" id="UP000787672">
    <property type="component" value="Unassembled WGS sequence"/>
</dbReference>
<feature type="binding site" evidence="1">
    <location>
        <begin position="135"/>
        <end position="138"/>
    </location>
    <ligand>
        <name>4-CDP-2-C-methyl-D-erythritol 2-phosphate</name>
        <dbReference type="ChEBI" id="CHEBI:57919"/>
    </ligand>
</feature>
<reference evidence="4 5" key="1">
    <citation type="submission" date="2021-06" db="EMBL/GenBank/DDBJ databases">
        <authorList>
            <person name="Sun Q."/>
            <person name="Li D."/>
        </authorList>
    </citation>
    <scope>NUCLEOTIDE SEQUENCE [LARGE SCALE GENOMIC DNA]</scope>
    <source>
        <strain evidence="4 5">MSJ-2</strain>
    </source>
</reference>
<evidence type="ECO:0000256" key="1">
    <source>
        <dbReference type="HAMAP-Rule" id="MF_00107"/>
    </source>
</evidence>
<feature type="binding site" evidence="1">
    <location>
        <position position="13"/>
    </location>
    <ligand>
        <name>a divalent metal cation</name>
        <dbReference type="ChEBI" id="CHEBI:60240"/>
    </ligand>
</feature>
<comment type="caution">
    <text evidence="4">The sequence shown here is derived from an EMBL/GenBank/DDBJ whole genome shotgun (WGS) entry which is preliminary data.</text>
</comment>
<evidence type="ECO:0000259" key="3">
    <source>
        <dbReference type="Pfam" id="PF02542"/>
    </source>
</evidence>
<keyword evidence="1" id="KW-0479">Metal-binding</keyword>
<feature type="binding site" evidence="1">
    <location>
        <position position="142"/>
    </location>
    <ligand>
        <name>4-CDP-2-C-methyl-D-erythritol 2-phosphate</name>
        <dbReference type="ChEBI" id="CHEBI:57919"/>
    </ligand>
</feature>
<feature type="binding site" evidence="1">
    <location>
        <position position="45"/>
    </location>
    <ligand>
        <name>a divalent metal cation</name>
        <dbReference type="ChEBI" id="CHEBI:60240"/>
    </ligand>
</feature>
<evidence type="ECO:0000313" key="4">
    <source>
        <dbReference type="EMBL" id="MBU5627282.1"/>
    </source>
</evidence>
<dbReference type="EMBL" id="JAHLQN010000001">
    <property type="protein sequence ID" value="MBU5627282.1"/>
    <property type="molecule type" value="Genomic_DNA"/>
</dbReference>
<evidence type="ECO:0000256" key="2">
    <source>
        <dbReference type="RuleBase" id="RU004395"/>
    </source>
</evidence>
<sequence>MTGLRIGQGYDVHRLEAGRKLILGGVAVPYEKGLLGHSDADVLLHALMDALLGAAGLGDIGSHFPDTDPQYAGASSLLLLIRVGQKLRDAGYVLVNADVTLLAQAPKIVPYRQAMAENIAVALGVELDQINVKATTEEGLGFTGDGSGMAAHAIVLVEKKK</sequence>
<dbReference type="HAMAP" id="MF_00107">
    <property type="entry name" value="IspF"/>
    <property type="match status" value="1"/>
</dbReference>
<feature type="site" description="Transition state stabilizer" evidence="1">
    <location>
        <position position="37"/>
    </location>
</feature>
<accession>A0ABS6FAU0</accession>
<gene>
    <name evidence="1 4" type="primary">ispF</name>
    <name evidence="4" type="ORF">KQI82_10215</name>
</gene>
<comment type="cofactor">
    <cofactor evidence="1">
        <name>a divalent metal cation</name>
        <dbReference type="ChEBI" id="CHEBI:60240"/>
    </cofactor>
    <text evidence="1">Binds 1 divalent metal cation per subunit.</text>
</comment>
<dbReference type="PANTHER" id="PTHR43181:SF1">
    <property type="entry name" value="2-C-METHYL-D-ERYTHRITOL 2,4-CYCLODIPHOSPHATE SYNTHASE, CHLOROPLASTIC"/>
    <property type="match status" value="1"/>
</dbReference>
<proteinExistence type="inferred from homology"/>
<dbReference type="Pfam" id="PF02542">
    <property type="entry name" value="YgbB"/>
    <property type="match status" value="1"/>
</dbReference>
<comment type="caution">
    <text evidence="1">Lacks conserved residue(s) required for the propagation of feature annotation.</text>
</comment>
<dbReference type="CDD" id="cd00554">
    <property type="entry name" value="MECDP_synthase"/>
    <property type="match status" value="1"/>
</dbReference>
<feature type="binding site" evidence="1">
    <location>
        <begin position="59"/>
        <end position="61"/>
    </location>
    <ligand>
        <name>4-CDP-2-C-methyl-D-erythritol 2-phosphate</name>
        <dbReference type="ChEBI" id="CHEBI:57919"/>
    </ligand>
</feature>
<feature type="binding site" evidence="1">
    <location>
        <begin position="64"/>
        <end position="68"/>
    </location>
    <ligand>
        <name>4-CDP-2-C-methyl-D-erythritol 2-phosphate</name>
        <dbReference type="ChEBI" id="CHEBI:57919"/>
    </ligand>
</feature>
<feature type="binding site" evidence="1">
    <location>
        <begin position="37"/>
        <end position="38"/>
    </location>
    <ligand>
        <name>4-CDP-2-C-methyl-D-erythritol 2-phosphate</name>
        <dbReference type="ChEBI" id="CHEBI:57919"/>
    </ligand>
</feature>
<comment type="catalytic activity">
    <reaction evidence="1 2">
        <text>4-CDP-2-C-methyl-D-erythritol 2-phosphate = 2-C-methyl-D-erythritol 2,4-cyclic diphosphate + CMP</text>
        <dbReference type="Rhea" id="RHEA:23864"/>
        <dbReference type="ChEBI" id="CHEBI:57919"/>
        <dbReference type="ChEBI" id="CHEBI:58483"/>
        <dbReference type="ChEBI" id="CHEBI:60377"/>
        <dbReference type="EC" id="4.6.1.12"/>
    </reaction>
</comment>
<comment type="function">
    <text evidence="1">Involved in the biosynthesis of isopentenyl diphosphate (IPP) and dimethylallyl diphosphate (DMAPP), two major building blocks of isoprenoid compounds. Catalyzes the conversion of 4-diphosphocytidyl-2-C-methyl-D-erythritol 2-phosphate (CDP-ME2P) to 2-C-methyl-D-erythritol 2,4-cyclodiphosphate (ME-CPP) with a corresponding release of cytidine 5-monophosphate (CMP).</text>
</comment>
<evidence type="ECO:0000313" key="5">
    <source>
        <dbReference type="Proteomes" id="UP000787672"/>
    </source>
</evidence>
<dbReference type="InterPro" id="IPR003526">
    <property type="entry name" value="MECDP_synthase"/>
</dbReference>
<protein>
    <recommendedName>
        <fullName evidence="1 2">2-C-methyl-D-erythritol 2,4-cyclodiphosphate synthase</fullName>
        <shortName evidence="1">MECDP-synthase</shortName>
        <shortName evidence="1">MECPP-synthase</shortName>
        <shortName evidence="1">MECPS</shortName>
        <ecNumber evidence="1 2">4.6.1.12</ecNumber>
    </recommendedName>
</protein>
<feature type="site" description="Transition state stabilizer" evidence="1">
    <location>
        <position position="136"/>
    </location>
</feature>
<dbReference type="EC" id="4.6.1.12" evidence="1 2"/>
<feature type="binding site" evidence="1">
    <location>
        <position position="11"/>
    </location>
    <ligand>
        <name>a divalent metal cation</name>
        <dbReference type="ChEBI" id="CHEBI:60240"/>
    </ligand>
</feature>
<comment type="subunit">
    <text evidence="1">Homotrimer.</text>
</comment>